<feature type="compositionally biased region" description="Basic and acidic residues" evidence="8">
    <location>
        <begin position="7"/>
        <end position="30"/>
    </location>
</feature>
<keyword evidence="4" id="KW-0999">Mitochondrion inner membrane</keyword>
<dbReference type="Pfam" id="PF14138">
    <property type="entry name" value="COX16"/>
    <property type="match status" value="1"/>
</dbReference>
<dbReference type="Proteomes" id="UP000290289">
    <property type="component" value="Chromosome 7"/>
</dbReference>
<evidence type="ECO:0000256" key="4">
    <source>
        <dbReference type="ARBA" id="ARBA00022792"/>
    </source>
</evidence>
<protein>
    <submittedName>
        <fullName evidence="9">Uncharacterized protein</fullName>
    </submittedName>
</protein>
<evidence type="ECO:0000256" key="5">
    <source>
        <dbReference type="ARBA" id="ARBA00022989"/>
    </source>
</evidence>
<comment type="caution">
    <text evidence="9">The sequence shown here is derived from an EMBL/GenBank/DDBJ whole genome shotgun (WGS) entry which is preliminary data.</text>
</comment>
<evidence type="ECO:0000256" key="6">
    <source>
        <dbReference type="ARBA" id="ARBA00023128"/>
    </source>
</evidence>
<evidence type="ECO:0000256" key="2">
    <source>
        <dbReference type="ARBA" id="ARBA00008370"/>
    </source>
</evidence>
<comment type="subcellular location">
    <subcellularLocation>
        <location evidence="1">Mitochondrion inner membrane</location>
        <topology evidence="1">Single-pass membrane protein</topology>
    </subcellularLocation>
</comment>
<keyword evidence="10" id="KW-1185">Reference proteome</keyword>
<evidence type="ECO:0000256" key="3">
    <source>
        <dbReference type="ARBA" id="ARBA00022692"/>
    </source>
</evidence>
<evidence type="ECO:0000256" key="8">
    <source>
        <dbReference type="SAM" id="MobiDB-lite"/>
    </source>
</evidence>
<sequence>MIQGSKDINESRKALSRMRPVDAYKPKKTSLEEELKVLQQNVDINKYDYKPIHRSSESNK</sequence>
<comment type="similarity">
    <text evidence="2">Belongs to the COX16 family.</text>
</comment>
<dbReference type="EMBL" id="RDQH01000333">
    <property type="protein sequence ID" value="RXH94259.1"/>
    <property type="molecule type" value="Genomic_DNA"/>
</dbReference>
<evidence type="ECO:0000313" key="10">
    <source>
        <dbReference type="Proteomes" id="UP000290289"/>
    </source>
</evidence>
<evidence type="ECO:0000256" key="1">
    <source>
        <dbReference type="ARBA" id="ARBA00004434"/>
    </source>
</evidence>
<dbReference type="AlphaFoldDB" id="A0A498JEH7"/>
<dbReference type="STRING" id="3750.A0A498JEH7"/>
<evidence type="ECO:0000256" key="7">
    <source>
        <dbReference type="ARBA" id="ARBA00023136"/>
    </source>
</evidence>
<keyword evidence="7" id="KW-0472">Membrane</keyword>
<dbReference type="InterPro" id="IPR020164">
    <property type="entry name" value="Cyt_c_Oxase_assmbl_COX16"/>
</dbReference>
<accession>A0A498JEH7</accession>
<keyword evidence="3" id="KW-0812">Transmembrane</keyword>
<gene>
    <name evidence="9" type="ORF">DVH24_023943</name>
</gene>
<feature type="region of interest" description="Disordered" evidence="8">
    <location>
        <begin position="1"/>
        <end position="30"/>
    </location>
</feature>
<name>A0A498JEH7_MALDO</name>
<dbReference type="GO" id="GO:0005743">
    <property type="term" value="C:mitochondrial inner membrane"/>
    <property type="evidence" value="ECO:0007669"/>
    <property type="project" value="UniProtKB-SubCell"/>
</dbReference>
<reference evidence="9 10" key="1">
    <citation type="submission" date="2018-10" db="EMBL/GenBank/DDBJ databases">
        <title>A high-quality apple genome assembly.</title>
        <authorList>
            <person name="Hu J."/>
        </authorList>
    </citation>
    <scope>NUCLEOTIDE SEQUENCE [LARGE SCALE GENOMIC DNA]</scope>
    <source>
        <strain evidence="10">cv. HFTH1</strain>
        <tissue evidence="9">Young leaf</tissue>
    </source>
</reference>
<proteinExistence type="inferred from homology"/>
<evidence type="ECO:0000313" key="9">
    <source>
        <dbReference type="EMBL" id="RXH94259.1"/>
    </source>
</evidence>
<organism evidence="9 10">
    <name type="scientific">Malus domestica</name>
    <name type="common">Apple</name>
    <name type="synonym">Pyrus malus</name>
    <dbReference type="NCBI Taxonomy" id="3750"/>
    <lineage>
        <taxon>Eukaryota</taxon>
        <taxon>Viridiplantae</taxon>
        <taxon>Streptophyta</taxon>
        <taxon>Embryophyta</taxon>
        <taxon>Tracheophyta</taxon>
        <taxon>Spermatophyta</taxon>
        <taxon>Magnoliopsida</taxon>
        <taxon>eudicotyledons</taxon>
        <taxon>Gunneridae</taxon>
        <taxon>Pentapetalae</taxon>
        <taxon>rosids</taxon>
        <taxon>fabids</taxon>
        <taxon>Rosales</taxon>
        <taxon>Rosaceae</taxon>
        <taxon>Amygdaloideae</taxon>
        <taxon>Maleae</taxon>
        <taxon>Malus</taxon>
    </lineage>
</organism>
<keyword evidence="6" id="KW-0496">Mitochondrion</keyword>
<keyword evidence="5" id="KW-1133">Transmembrane helix</keyword>